<evidence type="ECO:0000313" key="2">
    <source>
        <dbReference type="Proteomes" id="UP000230002"/>
    </source>
</evidence>
<reference evidence="1 2" key="1">
    <citation type="journal article" date="2015" name="Sci. Rep.">
        <title>Chromosome-level genome map provides insights into diverse defense mechanisms in the medicinal fungus Ganoderma sinense.</title>
        <authorList>
            <person name="Zhu Y."/>
            <person name="Xu J."/>
            <person name="Sun C."/>
            <person name="Zhou S."/>
            <person name="Xu H."/>
            <person name="Nelson D.R."/>
            <person name="Qian J."/>
            <person name="Song J."/>
            <person name="Luo H."/>
            <person name="Xiang L."/>
            <person name="Li Y."/>
            <person name="Xu Z."/>
            <person name="Ji A."/>
            <person name="Wang L."/>
            <person name="Lu S."/>
            <person name="Hayward A."/>
            <person name="Sun W."/>
            <person name="Li X."/>
            <person name="Schwartz D.C."/>
            <person name="Wang Y."/>
            <person name="Chen S."/>
        </authorList>
    </citation>
    <scope>NUCLEOTIDE SEQUENCE [LARGE SCALE GENOMIC DNA]</scope>
    <source>
        <strain evidence="1 2">ZZ0214-1</strain>
    </source>
</reference>
<protein>
    <submittedName>
        <fullName evidence="1">Uncharacterized protein</fullName>
    </submittedName>
</protein>
<gene>
    <name evidence="1" type="ORF">GSI_08450</name>
</gene>
<dbReference type="EMBL" id="AYKW01000023">
    <property type="protein sequence ID" value="PIL28416.1"/>
    <property type="molecule type" value="Genomic_DNA"/>
</dbReference>
<accession>A0A2G8S3R6</accession>
<name>A0A2G8S3R6_9APHY</name>
<sequence length="150" mass="16597">MFKLYTSRLATHSSHRVPMTTTHLFVPRKKDASNPPSPHLTNGLLFHAHVLACDVFLELAKNRLREIWDGRLPPPASRSSPSPDLPLPDFMDVIYTIQLARQHSISEVLKHALYEVLSSGEGEFCRALDGAMSGKGSPKVLSALSVARKD</sequence>
<evidence type="ECO:0000313" key="1">
    <source>
        <dbReference type="EMBL" id="PIL28416.1"/>
    </source>
</evidence>
<dbReference type="Proteomes" id="UP000230002">
    <property type="component" value="Unassembled WGS sequence"/>
</dbReference>
<organism evidence="1 2">
    <name type="scientific">Ganoderma sinense ZZ0214-1</name>
    <dbReference type="NCBI Taxonomy" id="1077348"/>
    <lineage>
        <taxon>Eukaryota</taxon>
        <taxon>Fungi</taxon>
        <taxon>Dikarya</taxon>
        <taxon>Basidiomycota</taxon>
        <taxon>Agaricomycotina</taxon>
        <taxon>Agaricomycetes</taxon>
        <taxon>Polyporales</taxon>
        <taxon>Polyporaceae</taxon>
        <taxon>Ganoderma</taxon>
    </lineage>
</organism>
<comment type="caution">
    <text evidence="1">The sequence shown here is derived from an EMBL/GenBank/DDBJ whole genome shotgun (WGS) entry which is preliminary data.</text>
</comment>
<proteinExistence type="predicted"/>
<keyword evidence="2" id="KW-1185">Reference proteome</keyword>
<dbReference type="AlphaFoldDB" id="A0A2G8S3R6"/>